<dbReference type="EMBL" id="CP151504">
    <property type="protein sequence ID" value="WZN61546.1"/>
    <property type="molecule type" value="Genomic_DNA"/>
</dbReference>
<gene>
    <name evidence="7" type="ORF">HKI87_04g30810</name>
</gene>
<evidence type="ECO:0000256" key="3">
    <source>
        <dbReference type="ARBA" id="ARBA00022833"/>
    </source>
</evidence>
<evidence type="ECO:0000259" key="6">
    <source>
        <dbReference type="PROSITE" id="PS50016"/>
    </source>
</evidence>
<dbReference type="InterPro" id="IPR013083">
    <property type="entry name" value="Znf_RING/FYVE/PHD"/>
</dbReference>
<dbReference type="GO" id="GO:0006355">
    <property type="term" value="P:regulation of DNA-templated transcription"/>
    <property type="evidence" value="ECO:0007669"/>
    <property type="project" value="InterPro"/>
</dbReference>
<feature type="region of interest" description="Disordered" evidence="5">
    <location>
        <begin position="760"/>
        <end position="791"/>
    </location>
</feature>
<dbReference type="InterPro" id="IPR019787">
    <property type="entry name" value="Znf_PHD-finger"/>
</dbReference>
<evidence type="ECO:0000256" key="5">
    <source>
        <dbReference type="SAM" id="MobiDB-lite"/>
    </source>
</evidence>
<feature type="region of interest" description="Disordered" evidence="5">
    <location>
        <begin position="114"/>
        <end position="149"/>
    </location>
</feature>
<evidence type="ECO:0000256" key="4">
    <source>
        <dbReference type="PROSITE-ProRule" id="PRU00146"/>
    </source>
</evidence>
<organism evidence="7 8">
    <name type="scientific">Chloropicon roscoffensis</name>
    <dbReference type="NCBI Taxonomy" id="1461544"/>
    <lineage>
        <taxon>Eukaryota</taxon>
        <taxon>Viridiplantae</taxon>
        <taxon>Chlorophyta</taxon>
        <taxon>Chloropicophyceae</taxon>
        <taxon>Chloropicales</taxon>
        <taxon>Chloropicaceae</taxon>
        <taxon>Chloropicon</taxon>
    </lineage>
</organism>
<dbReference type="SMART" id="SM00249">
    <property type="entry name" value="PHD"/>
    <property type="match status" value="3"/>
</dbReference>
<dbReference type="Gene3D" id="2.30.30.1040">
    <property type="match status" value="1"/>
</dbReference>
<evidence type="ECO:0000313" key="8">
    <source>
        <dbReference type="Proteomes" id="UP001472866"/>
    </source>
</evidence>
<keyword evidence="8" id="KW-1185">Reference proteome</keyword>
<dbReference type="AlphaFoldDB" id="A0AAX4P6V7"/>
<dbReference type="CDD" id="cd15565">
    <property type="entry name" value="PHD2_NSD"/>
    <property type="match status" value="1"/>
</dbReference>
<dbReference type="Pfam" id="PF06507">
    <property type="entry name" value="ARF_AD"/>
    <property type="match status" value="1"/>
</dbReference>
<protein>
    <submittedName>
        <fullName evidence="7">PHD finger-containing protein</fullName>
    </submittedName>
</protein>
<dbReference type="InterPro" id="IPR055198">
    <property type="entry name" value="NSD_PHD"/>
</dbReference>
<evidence type="ECO:0000256" key="1">
    <source>
        <dbReference type="ARBA" id="ARBA00022723"/>
    </source>
</evidence>
<dbReference type="Gene3D" id="3.30.40.10">
    <property type="entry name" value="Zinc/RING finger domain, C3HC4 (zinc finger)"/>
    <property type="match status" value="2"/>
</dbReference>
<keyword evidence="3" id="KW-0862">Zinc</keyword>
<keyword evidence="1" id="KW-0479">Metal-binding</keyword>
<reference evidence="7 8" key="1">
    <citation type="submission" date="2024-03" db="EMBL/GenBank/DDBJ databases">
        <title>Complete genome sequence of the green alga Chloropicon roscoffensis RCC1871.</title>
        <authorList>
            <person name="Lemieux C."/>
            <person name="Pombert J.-F."/>
            <person name="Otis C."/>
            <person name="Turmel M."/>
        </authorList>
    </citation>
    <scope>NUCLEOTIDE SEQUENCE [LARGE SCALE GENOMIC DNA]</scope>
    <source>
        <strain evidence="7 8">RCC1871</strain>
    </source>
</reference>
<evidence type="ECO:0000313" key="7">
    <source>
        <dbReference type="EMBL" id="WZN61546.1"/>
    </source>
</evidence>
<feature type="compositionally biased region" description="Basic and acidic residues" evidence="5">
    <location>
        <begin position="760"/>
        <end position="774"/>
    </location>
</feature>
<dbReference type="GO" id="GO:0005634">
    <property type="term" value="C:nucleus"/>
    <property type="evidence" value="ECO:0007669"/>
    <property type="project" value="InterPro"/>
</dbReference>
<dbReference type="InterPro" id="IPR011011">
    <property type="entry name" value="Znf_FYVE_PHD"/>
</dbReference>
<dbReference type="GO" id="GO:0008270">
    <property type="term" value="F:zinc ion binding"/>
    <property type="evidence" value="ECO:0007669"/>
    <property type="project" value="UniProtKB-KW"/>
</dbReference>
<proteinExistence type="predicted"/>
<dbReference type="Proteomes" id="UP001472866">
    <property type="component" value="Chromosome 04"/>
</dbReference>
<accession>A0AAX4P6V7</accession>
<dbReference type="PANTHER" id="PTHR46235">
    <property type="entry name" value="PHD FINGER-CONTAINING PROTEIN DDB_G0268158"/>
    <property type="match status" value="1"/>
</dbReference>
<dbReference type="SUPFAM" id="SSF57903">
    <property type="entry name" value="FYVE/PHD zinc finger"/>
    <property type="match status" value="1"/>
</dbReference>
<dbReference type="Pfam" id="PF22908">
    <property type="entry name" value="PHD_NSD"/>
    <property type="match status" value="1"/>
</dbReference>
<feature type="compositionally biased region" description="Low complexity" evidence="5">
    <location>
        <begin position="171"/>
        <end position="192"/>
    </location>
</feature>
<dbReference type="GO" id="GO:0003677">
    <property type="term" value="F:DNA binding"/>
    <property type="evidence" value="ECO:0007669"/>
    <property type="project" value="InterPro"/>
</dbReference>
<dbReference type="GO" id="GO:0009725">
    <property type="term" value="P:response to hormone"/>
    <property type="evidence" value="ECO:0007669"/>
    <property type="project" value="InterPro"/>
</dbReference>
<dbReference type="PROSITE" id="PS01359">
    <property type="entry name" value="ZF_PHD_1"/>
    <property type="match status" value="1"/>
</dbReference>
<dbReference type="InterPro" id="IPR010525">
    <property type="entry name" value="ARF_dom"/>
</dbReference>
<dbReference type="InterPro" id="IPR001841">
    <property type="entry name" value="Znf_RING"/>
</dbReference>
<dbReference type="PROSITE" id="PS50016">
    <property type="entry name" value="ZF_PHD_2"/>
    <property type="match status" value="1"/>
</dbReference>
<dbReference type="CDD" id="cd00060">
    <property type="entry name" value="FHA"/>
    <property type="match status" value="1"/>
</dbReference>
<feature type="domain" description="PHD-type" evidence="6">
    <location>
        <begin position="386"/>
        <end position="436"/>
    </location>
</feature>
<feature type="region of interest" description="Disordered" evidence="5">
    <location>
        <begin position="166"/>
        <end position="201"/>
    </location>
</feature>
<name>A0AAX4P6V7_9CHLO</name>
<evidence type="ECO:0000256" key="2">
    <source>
        <dbReference type="ARBA" id="ARBA00022771"/>
    </source>
</evidence>
<feature type="compositionally biased region" description="Low complexity" evidence="5">
    <location>
        <begin position="117"/>
        <end position="127"/>
    </location>
</feature>
<dbReference type="InterPro" id="IPR019786">
    <property type="entry name" value="Zinc_finger_PHD-type_CS"/>
</dbReference>
<dbReference type="SMART" id="SM00184">
    <property type="entry name" value="RING"/>
    <property type="match status" value="2"/>
</dbReference>
<dbReference type="InterPro" id="IPR001965">
    <property type="entry name" value="Znf_PHD"/>
</dbReference>
<keyword evidence="2 4" id="KW-0863">Zinc-finger</keyword>
<sequence length="990" mass="109823">MFREVTRAAWEAAVKPDPESPFCRREDAGGESWSTPVGEEVVVFLPGYDEQSKSLQGSEPASALRWTSFRSRRFRECGVPSTSGRRVESTANCVVTGARYFFAEEVLAGDVSGEGVAPAPASAPEPARNVGSPARDEEREGTDADADADAAVDLPDILQLAANAQEGEAGGPAEPAGPSSPEAEPAEGDAPSQDPTPRSELPYIRLTLRSADGGGEEFHADYHVNRLDCGEYVVKRERYQRALRRRFKIGDRVKMFFRDPTQTDLGQWFKGTVRGTHRRSGTYEEHLLRESKWECVEVLWELSSDSREISRVNMWELEALPRYDNNGKVVNGREEVPFDPRDFVDEDWMPRTGGRPKRQREEGPQVPHTIKFGEGNSKHKTMNWSATLCHVCKQPDGLVRCMGQCLRSFHPGCVPGGMGEASSSGSKWYCADCKEGSAVCSICQKSGKVGVDVHKCKMGSCGSFYHIDCLKNLPVWSVGWGQKNIRSAEAAEEHLSLYESGQTRPVFVCPGHFCHECHLSGDALRMLRCSNCGMHAYHASHVRWDHCLKVASDKNLICPYCTYKAFHPEGAAAMPDLLTYTPTLDAPTVGRVRKLSPGGASASQLFLVGKKRFLFGSHTKGGGCDFMLNLKGIKFHSEIVAEAPGRYRIRCNAAGPQARCKVPLVVNRKIVNGPKGAWLKDGDRFEIGTHKFAFDVLDINHESVPTDLGNLKFPDELSLERPDAAPSHAEAETQMNGFLQGFDIAGYNFSFSRLKKSQQKRDLVKKDVNMHPESSKSAANRSRRERKVKKYTDMYYSDEEDADAEGEDTKLDERIFASNPILPPPVPDSDVEEDEDEDFIGQVSIFQNGGLGVSETAEVGTQTDHAVDHAAVEALVHMGTQTEEVALASVSVKRQRTEELSPVDVISLPAGADFRAIVEEQRNRILEEQRSRILEELNRRPNRARMEAWTQRMSGVSVEDAMRLVENLNETHEGFTKNALIRHLVEKCQA</sequence>
<feature type="region of interest" description="Disordered" evidence="5">
    <location>
        <begin position="341"/>
        <end position="374"/>
    </location>
</feature>
<dbReference type="PANTHER" id="PTHR46235:SF3">
    <property type="entry name" value="PHD FINGER-CONTAINING PROTEIN DDB_G0268158"/>
    <property type="match status" value="1"/>
</dbReference>